<dbReference type="Proteomes" id="UP000294530">
    <property type="component" value="Unassembled WGS sequence"/>
</dbReference>
<organism evidence="2 3">
    <name type="scientific">Bremia lactucae</name>
    <name type="common">Lettuce downy mildew</name>
    <dbReference type="NCBI Taxonomy" id="4779"/>
    <lineage>
        <taxon>Eukaryota</taxon>
        <taxon>Sar</taxon>
        <taxon>Stramenopiles</taxon>
        <taxon>Oomycota</taxon>
        <taxon>Peronosporomycetes</taxon>
        <taxon>Peronosporales</taxon>
        <taxon>Peronosporaceae</taxon>
        <taxon>Bremia</taxon>
    </lineage>
</organism>
<gene>
    <name evidence="2" type="ORF">CCR75_001669</name>
</gene>
<feature type="region of interest" description="Disordered" evidence="1">
    <location>
        <begin position="667"/>
        <end position="739"/>
    </location>
</feature>
<feature type="compositionally biased region" description="Polar residues" evidence="1">
    <location>
        <begin position="397"/>
        <end position="407"/>
    </location>
</feature>
<feature type="region of interest" description="Disordered" evidence="1">
    <location>
        <begin position="833"/>
        <end position="853"/>
    </location>
</feature>
<evidence type="ECO:0000313" key="2">
    <source>
        <dbReference type="EMBL" id="TDH70155.1"/>
    </source>
</evidence>
<dbReference type="RefSeq" id="XP_067819654.1">
    <property type="nucleotide sequence ID" value="XM_067959770.1"/>
</dbReference>
<comment type="caution">
    <text evidence="2">The sequence shown here is derived from an EMBL/GenBank/DDBJ whole genome shotgun (WGS) entry which is preliminary data.</text>
</comment>
<dbReference type="OrthoDB" id="74996at2759"/>
<keyword evidence="3" id="KW-1185">Reference proteome</keyword>
<accession>A0A976IG20</accession>
<dbReference type="KEGG" id="blac:94345441"/>
<dbReference type="GeneID" id="94345441"/>
<feature type="compositionally biased region" description="Basic and acidic residues" evidence="1">
    <location>
        <begin position="712"/>
        <end position="729"/>
    </location>
</feature>
<protein>
    <submittedName>
        <fullName evidence="2">Uncharacterized protein</fullName>
    </submittedName>
</protein>
<proteinExistence type="predicted"/>
<feature type="compositionally biased region" description="Acidic residues" evidence="1">
    <location>
        <begin position="672"/>
        <end position="683"/>
    </location>
</feature>
<feature type="compositionally biased region" description="Polar residues" evidence="1">
    <location>
        <begin position="837"/>
        <end position="853"/>
    </location>
</feature>
<sequence>MLDKITDLMNFDTLFTLNNDEEMDDLWRLSHDDELLDMAELKPLSPVLKADISEKVNSIQVKPESVNKRGLKLDTNLVQSLDGGYLKQFEEAKVNGIPTATLPAHFALLSTTCIYEPGYTTSPRGKRRISQTQGVPFGLQHDEAHKEDSEDAENGKVGDDVESHALINNDLNLPVFTNAELSAMIDLPSNLPTTTTSAAPSPVHGIDDPMPYSYPDSSSMSTDVANLMYDQEIPVVISMFSSIFDESQNFHQQLLDHSESTNGNAAAPASPVVVTGQIMPPGAPVLPRDIANAASISHVAAVSKADPSTSPEPFDYFSPSGYANAANQFLGSYGQQVQPFFLNREVTPNAAVFPSCQQVPESINSQLVASMTMANTTDLDTMNCNYRGAKDGRGGRLQQSKVAQPSKSHLPALRAASASATTTSSSKLMRLAFTPDIADFKLVQIFHQFCDPVAMVLTLPRFQQLLLFHQIKEESAGPTNSATETKQGGSDTANSIVVTSEAETIFKALDINSVGALDLERFMHSYQICNRCTEVKRRANQALCASQGQMLNSTALERHLMEDVVPVVVRVVPTSFEGHKVKSCDHYQWTWCEGFEKTGNDKCRGTNRHDKCPKYLANCTLWKHKLPPKSRKPKLQQENPMGNTCCSWYSKSEPDIEDHVDASLENKLLEKQEDDVEVTTAEEEAWRQRREQLRDEQDMSMKSNDGDDPEDDVRSRRSHDWDLSDHRADQSAALEDDNDNEAFGIEEEIIRDSVNEYQHGADEAIIFGRLTQLTAEDSYATNIESIQGDDDLRVFRDSEQDSTTALSVSLLQSSSPSSYRGSTLCSSYPDEIREQDQQIYGNDITSGTTKQRV</sequence>
<reference evidence="2 3" key="1">
    <citation type="journal article" date="2021" name="Genome Biol.">
        <title>AFLAP: assembly-free linkage analysis pipeline using k-mers from genome sequencing data.</title>
        <authorList>
            <person name="Fletcher K."/>
            <person name="Zhang L."/>
            <person name="Gil J."/>
            <person name="Han R."/>
            <person name="Cavanaugh K."/>
            <person name="Michelmore R."/>
        </authorList>
    </citation>
    <scope>NUCLEOTIDE SEQUENCE [LARGE SCALE GENOMIC DNA]</scope>
    <source>
        <strain evidence="2 3">SF5</strain>
    </source>
</reference>
<name>A0A976IG20_BRELC</name>
<evidence type="ECO:0000313" key="3">
    <source>
        <dbReference type="Proteomes" id="UP000294530"/>
    </source>
</evidence>
<feature type="compositionally biased region" description="Basic and acidic residues" evidence="1">
    <location>
        <begin position="684"/>
        <end position="699"/>
    </location>
</feature>
<dbReference type="AlphaFoldDB" id="A0A976IG20"/>
<evidence type="ECO:0000256" key="1">
    <source>
        <dbReference type="SAM" id="MobiDB-lite"/>
    </source>
</evidence>
<dbReference type="EMBL" id="SHOA02000010">
    <property type="protein sequence ID" value="TDH70155.1"/>
    <property type="molecule type" value="Genomic_DNA"/>
</dbReference>
<feature type="region of interest" description="Disordered" evidence="1">
    <location>
        <begin position="389"/>
        <end position="418"/>
    </location>
</feature>